<sequence>MKERCDNRSNKEEMEEGNREDKRTRKEKKKMKVEDAQEGLDEKFREDLHKKNPWVTSIPHSPSTRKTLMAATISKEDEEDRSLTAATGSEDQYFITTFMEKEDATVAALLKKQNATAAALAKEKNVAAMQSEAVACFSAAPLPNSIHHGVKFAGALLEDKDTAAVWVERKEKVAAVHEVVAETATTPRSIICAVVCLGLVDDSAAVIGSKTQHFATAAMGKNKTVAARAERLDTATNRAATSASKIVETIDVAAANFVEKKGNSCCRAAPKHKNWY</sequence>
<feature type="compositionally biased region" description="Basic and acidic residues" evidence="1">
    <location>
        <begin position="1"/>
        <end position="24"/>
    </location>
</feature>
<evidence type="ECO:0000313" key="2">
    <source>
        <dbReference type="EMBL" id="KAL3512832.1"/>
    </source>
</evidence>
<evidence type="ECO:0000313" key="3">
    <source>
        <dbReference type="Proteomes" id="UP001630127"/>
    </source>
</evidence>
<gene>
    <name evidence="2" type="ORF">ACH5RR_025549</name>
</gene>
<feature type="region of interest" description="Disordered" evidence="1">
    <location>
        <begin position="1"/>
        <end position="47"/>
    </location>
</feature>
<organism evidence="2 3">
    <name type="scientific">Cinchona calisaya</name>
    <dbReference type="NCBI Taxonomy" id="153742"/>
    <lineage>
        <taxon>Eukaryota</taxon>
        <taxon>Viridiplantae</taxon>
        <taxon>Streptophyta</taxon>
        <taxon>Embryophyta</taxon>
        <taxon>Tracheophyta</taxon>
        <taxon>Spermatophyta</taxon>
        <taxon>Magnoliopsida</taxon>
        <taxon>eudicotyledons</taxon>
        <taxon>Gunneridae</taxon>
        <taxon>Pentapetalae</taxon>
        <taxon>asterids</taxon>
        <taxon>lamiids</taxon>
        <taxon>Gentianales</taxon>
        <taxon>Rubiaceae</taxon>
        <taxon>Cinchonoideae</taxon>
        <taxon>Cinchoneae</taxon>
        <taxon>Cinchona</taxon>
    </lineage>
</organism>
<dbReference type="AlphaFoldDB" id="A0ABD2YZZ2"/>
<proteinExistence type="predicted"/>
<dbReference type="Proteomes" id="UP001630127">
    <property type="component" value="Unassembled WGS sequence"/>
</dbReference>
<name>A0ABD2YZZ2_9GENT</name>
<reference evidence="2 3" key="1">
    <citation type="submission" date="2024-11" db="EMBL/GenBank/DDBJ databases">
        <title>A near-complete genome assembly of Cinchona calisaya.</title>
        <authorList>
            <person name="Lian D.C."/>
            <person name="Zhao X.W."/>
            <person name="Wei L."/>
        </authorList>
    </citation>
    <scope>NUCLEOTIDE SEQUENCE [LARGE SCALE GENOMIC DNA]</scope>
    <source>
        <tissue evidence="2">Nenye</tissue>
    </source>
</reference>
<evidence type="ECO:0000256" key="1">
    <source>
        <dbReference type="SAM" id="MobiDB-lite"/>
    </source>
</evidence>
<dbReference type="EMBL" id="JBJUIK010000011">
    <property type="protein sequence ID" value="KAL3512832.1"/>
    <property type="molecule type" value="Genomic_DNA"/>
</dbReference>
<protein>
    <submittedName>
        <fullName evidence="2">Uncharacterized protein</fullName>
    </submittedName>
</protein>
<feature type="compositionally biased region" description="Basic and acidic residues" evidence="1">
    <location>
        <begin position="32"/>
        <end position="47"/>
    </location>
</feature>
<keyword evidence="3" id="KW-1185">Reference proteome</keyword>
<comment type="caution">
    <text evidence="2">The sequence shown here is derived from an EMBL/GenBank/DDBJ whole genome shotgun (WGS) entry which is preliminary data.</text>
</comment>
<accession>A0ABD2YZZ2</accession>